<accession>A0ACB7GS18</accession>
<dbReference type="EMBL" id="CM004397">
    <property type="protein sequence ID" value="KAG8643168.1"/>
    <property type="molecule type" value="Genomic_DNA"/>
</dbReference>
<organism evidence="1 2">
    <name type="scientific">Manihot esculenta</name>
    <name type="common">Cassava</name>
    <name type="synonym">Jatropha manihot</name>
    <dbReference type="NCBI Taxonomy" id="3983"/>
    <lineage>
        <taxon>Eukaryota</taxon>
        <taxon>Viridiplantae</taxon>
        <taxon>Streptophyta</taxon>
        <taxon>Embryophyta</taxon>
        <taxon>Tracheophyta</taxon>
        <taxon>Spermatophyta</taxon>
        <taxon>Magnoliopsida</taxon>
        <taxon>eudicotyledons</taxon>
        <taxon>Gunneridae</taxon>
        <taxon>Pentapetalae</taxon>
        <taxon>rosids</taxon>
        <taxon>fabids</taxon>
        <taxon>Malpighiales</taxon>
        <taxon>Euphorbiaceae</taxon>
        <taxon>Crotonoideae</taxon>
        <taxon>Manihoteae</taxon>
        <taxon>Manihot</taxon>
    </lineage>
</organism>
<proteinExistence type="predicted"/>
<comment type="caution">
    <text evidence="1">The sequence shown here is derived from an EMBL/GenBank/DDBJ whole genome shotgun (WGS) entry which is preliminary data.</text>
</comment>
<name>A0ACB7GS18_MANES</name>
<evidence type="ECO:0000313" key="1">
    <source>
        <dbReference type="EMBL" id="KAG8643168.1"/>
    </source>
</evidence>
<keyword evidence="2" id="KW-1185">Reference proteome</keyword>
<evidence type="ECO:0000313" key="2">
    <source>
        <dbReference type="Proteomes" id="UP000091857"/>
    </source>
</evidence>
<protein>
    <submittedName>
        <fullName evidence="1">Uncharacterized protein</fullName>
    </submittedName>
</protein>
<dbReference type="Proteomes" id="UP000091857">
    <property type="component" value="Chromosome 11"/>
</dbReference>
<gene>
    <name evidence="1" type="ORF">MANES_11G012050v8</name>
</gene>
<sequence length="172" mass="18857">MLLVITLSPGKLHLKFVSQANHAAAAIGHRISTTGESARTTASRARQPPHAAPLHRPLVAAHFCIATVNRRRPAARPHLCIDCSFATHLSPLQFSSSTDKSSSSTFAREKEIAATIQRRRQQQVSHQWFSAIHKLNELLILPSSSAPFSVLLQHMKSVVFASSLGIWNSPRS</sequence>
<reference evidence="2" key="1">
    <citation type="journal article" date="2016" name="Nat. Biotechnol.">
        <title>Sequencing wild and cultivated cassava and related species reveals extensive interspecific hybridization and genetic diversity.</title>
        <authorList>
            <person name="Bredeson J.V."/>
            <person name="Lyons J.B."/>
            <person name="Prochnik S.E."/>
            <person name="Wu G.A."/>
            <person name="Ha C.M."/>
            <person name="Edsinger-Gonzales E."/>
            <person name="Grimwood J."/>
            <person name="Schmutz J."/>
            <person name="Rabbi I.Y."/>
            <person name="Egesi C."/>
            <person name="Nauluvula P."/>
            <person name="Lebot V."/>
            <person name="Ndunguru J."/>
            <person name="Mkamilo G."/>
            <person name="Bart R.S."/>
            <person name="Setter T.L."/>
            <person name="Gleadow R.M."/>
            <person name="Kulakow P."/>
            <person name="Ferguson M.E."/>
            <person name="Rounsley S."/>
            <person name="Rokhsar D.S."/>
        </authorList>
    </citation>
    <scope>NUCLEOTIDE SEQUENCE [LARGE SCALE GENOMIC DNA]</scope>
    <source>
        <strain evidence="2">cv. AM560-2</strain>
    </source>
</reference>